<dbReference type="CDD" id="cd00165">
    <property type="entry name" value="S4"/>
    <property type="match status" value="1"/>
</dbReference>
<dbReference type="Proteomes" id="UP000229600">
    <property type="component" value="Unassembled WGS sequence"/>
</dbReference>
<evidence type="ECO:0000256" key="5">
    <source>
        <dbReference type="ARBA" id="ARBA00022917"/>
    </source>
</evidence>
<dbReference type="PRINTS" id="PR01040">
    <property type="entry name" value="TRNASYNTHTYR"/>
</dbReference>
<dbReference type="InterPro" id="IPR002307">
    <property type="entry name" value="Tyr-tRNA-ligase"/>
</dbReference>
<keyword evidence="3 10" id="KW-0547">Nucleotide-binding</keyword>
<comment type="catalytic activity">
    <reaction evidence="7">
        <text>tRNA(Tyr) + L-tyrosine + ATP = L-tyrosyl-tRNA(Tyr) + AMP + diphosphate + H(+)</text>
        <dbReference type="Rhea" id="RHEA:10220"/>
        <dbReference type="Rhea" id="RHEA-COMP:9706"/>
        <dbReference type="Rhea" id="RHEA-COMP:9707"/>
        <dbReference type="ChEBI" id="CHEBI:15378"/>
        <dbReference type="ChEBI" id="CHEBI:30616"/>
        <dbReference type="ChEBI" id="CHEBI:33019"/>
        <dbReference type="ChEBI" id="CHEBI:58315"/>
        <dbReference type="ChEBI" id="CHEBI:78442"/>
        <dbReference type="ChEBI" id="CHEBI:78536"/>
        <dbReference type="ChEBI" id="CHEBI:456215"/>
        <dbReference type="EC" id="6.1.1.1"/>
    </reaction>
</comment>
<gene>
    <name evidence="12" type="ORF">COV59_01465</name>
</gene>
<dbReference type="Gene3D" id="1.10.240.10">
    <property type="entry name" value="Tyrosyl-Transfer RNA Synthetase"/>
    <property type="match status" value="1"/>
</dbReference>
<dbReference type="InterPro" id="IPR001412">
    <property type="entry name" value="aa-tRNA-synth_I_CS"/>
</dbReference>
<evidence type="ECO:0000256" key="9">
    <source>
        <dbReference type="PROSITE-ProRule" id="PRU00182"/>
    </source>
</evidence>
<dbReference type="Pfam" id="PF00579">
    <property type="entry name" value="tRNA-synt_1b"/>
    <property type="match status" value="1"/>
</dbReference>
<comment type="similarity">
    <text evidence="10">Belongs to the class-I aminoacyl-tRNA synthetase family.</text>
</comment>
<dbReference type="AlphaFoldDB" id="A0A2H0N859"/>
<evidence type="ECO:0000256" key="3">
    <source>
        <dbReference type="ARBA" id="ARBA00022741"/>
    </source>
</evidence>
<keyword evidence="4 10" id="KW-0067">ATP-binding</keyword>
<dbReference type="PROSITE" id="PS50889">
    <property type="entry name" value="S4"/>
    <property type="match status" value="1"/>
</dbReference>
<dbReference type="InterPro" id="IPR036986">
    <property type="entry name" value="S4_RNA-bd_sf"/>
</dbReference>
<dbReference type="Gene3D" id="3.10.290.10">
    <property type="entry name" value="RNA-binding S4 domain"/>
    <property type="match status" value="1"/>
</dbReference>
<keyword evidence="2 10" id="KW-0436">Ligase</keyword>
<reference evidence="12 13" key="1">
    <citation type="submission" date="2017-09" db="EMBL/GenBank/DDBJ databases">
        <title>Depth-based differentiation of microbial function through sediment-hosted aquifers and enrichment of novel symbionts in the deep terrestrial subsurface.</title>
        <authorList>
            <person name="Probst A.J."/>
            <person name="Ladd B."/>
            <person name="Jarett J.K."/>
            <person name="Geller-Mcgrath D.E."/>
            <person name="Sieber C.M."/>
            <person name="Emerson J.B."/>
            <person name="Anantharaman K."/>
            <person name="Thomas B.C."/>
            <person name="Malmstrom R."/>
            <person name="Stieglmeier M."/>
            <person name="Klingl A."/>
            <person name="Woyke T."/>
            <person name="Ryan C.M."/>
            <person name="Banfield J.F."/>
        </authorList>
    </citation>
    <scope>NUCLEOTIDE SEQUENCE [LARGE SCALE GENOMIC DNA]</scope>
    <source>
        <strain evidence="12">CG11_big_fil_rev_8_21_14_0_20_39_34</strain>
    </source>
</reference>
<dbReference type="InterPro" id="IPR002942">
    <property type="entry name" value="S4_RNA-bd"/>
</dbReference>
<dbReference type="EC" id="6.1.1.1" evidence="1 8"/>
<keyword evidence="6 10" id="KW-0030">Aminoacyl-tRNA synthetase</keyword>
<dbReference type="PANTHER" id="PTHR11766:SF1">
    <property type="entry name" value="TYROSINE--TRNA LIGASE"/>
    <property type="match status" value="1"/>
</dbReference>
<dbReference type="NCBIfam" id="TIGR00234">
    <property type="entry name" value="tyrS"/>
    <property type="match status" value="1"/>
</dbReference>
<protein>
    <recommendedName>
        <fullName evidence="1 8">Tyrosine--tRNA ligase</fullName>
        <ecNumber evidence="1 8">6.1.1.1</ecNumber>
    </recommendedName>
</protein>
<evidence type="ECO:0000256" key="10">
    <source>
        <dbReference type="RuleBase" id="RU363036"/>
    </source>
</evidence>
<dbReference type="InterPro" id="IPR014729">
    <property type="entry name" value="Rossmann-like_a/b/a_fold"/>
</dbReference>
<evidence type="ECO:0000256" key="2">
    <source>
        <dbReference type="ARBA" id="ARBA00022598"/>
    </source>
</evidence>
<organism evidence="12 13">
    <name type="scientific">Candidatus Magasanikbacteria bacterium CG11_big_fil_rev_8_21_14_0_20_39_34</name>
    <dbReference type="NCBI Taxonomy" id="1974653"/>
    <lineage>
        <taxon>Bacteria</taxon>
        <taxon>Candidatus Magasanikiibacteriota</taxon>
    </lineage>
</organism>
<evidence type="ECO:0000256" key="7">
    <source>
        <dbReference type="ARBA" id="ARBA00048248"/>
    </source>
</evidence>
<dbReference type="PANTHER" id="PTHR11766">
    <property type="entry name" value="TYROSYL-TRNA SYNTHETASE"/>
    <property type="match status" value="1"/>
</dbReference>
<name>A0A2H0N859_9BACT</name>
<keyword evidence="5 10" id="KW-0648">Protein biosynthesis</keyword>
<dbReference type="GO" id="GO:0003723">
    <property type="term" value="F:RNA binding"/>
    <property type="evidence" value="ECO:0007669"/>
    <property type="project" value="UniProtKB-KW"/>
</dbReference>
<evidence type="ECO:0000256" key="8">
    <source>
        <dbReference type="NCBIfam" id="TIGR00234"/>
    </source>
</evidence>
<dbReference type="GO" id="GO:0005829">
    <property type="term" value="C:cytosol"/>
    <property type="evidence" value="ECO:0007669"/>
    <property type="project" value="TreeGrafter"/>
</dbReference>
<comment type="caution">
    <text evidence="12">The sequence shown here is derived from an EMBL/GenBank/DDBJ whole genome shotgun (WGS) entry which is preliminary data.</text>
</comment>
<evidence type="ECO:0000313" key="12">
    <source>
        <dbReference type="EMBL" id="PIR04286.1"/>
    </source>
</evidence>
<dbReference type="PROSITE" id="PS00178">
    <property type="entry name" value="AA_TRNA_LIGASE_I"/>
    <property type="match status" value="1"/>
</dbReference>
<dbReference type="SUPFAM" id="SSF55174">
    <property type="entry name" value="Alpha-L RNA-binding motif"/>
    <property type="match status" value="1"/>
</dbReference>
<dbReference type="Pfam" id="PF01479">
    <property type="entry name" value="S4"/>
    <property type="match status" value="1"/>
</dbReference>
<feature type="domain" description="RNA-binding S4" evidence="11">
    <location>
        <begin position="340"/>
        <end position="394"/>
    </location>
</feature>
<dbReference type="Gene3D" id="3.40.50.620">
    <property type="entry name" value="HUPs"/>
    <property type="match status" value="1"/>
</dbReference>
<dbReference type="GO" id="GO:0004831">
    <property type="term" value="F:tyrosine-tRNA ligase activity"/>
    <property type="evidence" value="ECO:0007669"/>
    <property type="project" value="UniProtKB-UniRule"/>
</dbReference>
<accession>A0A2H0N859</accession>
<keyword evidence="9" id="KW-0694">RNA-binding</keyword>
<evidence type="ECO:0000259" key="11">
    <source>
        <dbReference type="SMART" id="SM00363"/>
    </source>
</evidence>
<proteinExistence type="inferred from homology"/>
<dbReference type="EMBL" id="PCWN01000005">
    <property type="protein sequence ID" value="PIR04286.1"/>
    <property type="molecule type" value="Genomic_DNA"/>
</dbReference>
<evidence type="ECO:0000256" key="4">
    <source>
        <dbReference type="ARBA" id="ARBA00022840"/>
    </source>
</evidence>
<dbReference type="CDD" id="cd00805">
    <property type="entry name" value="TyrRS_core"/>
    <property type="match status" value="1"/>
</dbReference>
<evidence type="ECO:0000256" key="6">
    <source>
        <dbReference type="ARBA" id="ARBA00023146"/>
    </source>
</evidence>
<sequence length="394" mass="44545">MEHKDLLSNLLVRGVEHIYPTKEFLEKRLHENEPLRLYVGYDPTGPTLHIGHGITLLKLRDFQLLGHKIIMLIGDFTAMIGDPTDKSAARVKLNREQVLENCKAYKEQASAIIDFGGENPAELLFNSEWHSKLSFADVVELSSHFTVQRLMERDMFQNRVKEEKPVYLHELMYPLMQGYDSVAMKVDGEVGGNDQTFNMLAGRTLMKDLSQKEKFVLSTKLLVDSSGKKMGKTEGNMVALSDTPEDMFGKVMRWSDEMIVSGFEICTRIPMDQVDEIEKKLASGENPRDFKLELAYEITKQFKGEEAAQQGKDHFKTVIQSGEKPEEIIKLQPSVYDIVTVLKEAGFASSNSDARRAIDGGGVKVNDEKVTDHEYMVQAGDVVQKGKRFFVEIA</sequence>
<evidence type="ECO:0000256" key="1">
    <source>
        <dbReference type="ARBA" id="ARBA00013160"/>
    </source>
</evidence>
<dbReference type="SMART" id="SM00363">
    <property type="entry name" value="S4"/>
    <property type="match status" value="1"/>
</dbReference>
<dbReference type="InterPro" id="IPR002305">
    <property type="entry name" value="aa-tRNA-synth_Ic"/>
</dbReference>
<dbReference type="SUPFAM" id="SSF52374">
    <property type="entry name" value="Nucleotidylyl transferase"/>
    <property type="match status" value="1"/>
</dbReference>
<dbReference type="GO" id="GO:0006437">
    <property type="term" value="P:tyrosyl-tRNA aminoacylation"/>
    <property type="evidence" value="ECO:0007669"/>
    <property type="project" value="UniProtKB-UniRule"/>
</dbReference>
<dbReference type="GO" id="GO:0005524">
    <property type="term" value="F:ATP binding"/>
    <property type="evidence" value="ECO:0007669"/>
    <property type="project" value="UniProtKB-KW"/>
</dbReference>
<dbReference type="InterPro" id="IPR024088">
    <property type="entry name" value="Tyr-tRNA-ligase_bac-type"/>
</dbReference>
<evidence type="ECO:0000313" key="13">
    <source>
        <dbReference type="Proteomes" id="UP000229600"/>
    </source>
</evidence>